<keyword evidence="7" id="KW-1133">Transmembrane helix</keyword>
<keyword evidence="4" id="KW-0808">Transferase</keyword>
<evidence type="ECO:0000256" key="3">
    <source>
        <dbReference type="ARBA" id="ARBA00022553"/>
    </source>
</evidence>
<dbReference type="InterPro" id="IPR013656">
    <property type="entry name" value="PAS_4"/>
</dbReference>
<reference evidence="11 12" key="1">
    <citation type="submission" date="2019-06" db="EMBL/GenBank/DDBJ databases">
        <title>Genome sequence of Litorilinea aerophila BAA-2444.</title>
        <authorList>
            <person name="Maclea K.S."/>
            <person name="Maurais E.G."/>
            <person name="Iannazzi L.C."/>
        </authorList>
    </citation>
    <scope>NUCLEOTIDE SEQUENCE [LARGE SCALE GENOMIC DNA]</scope>
    <source>
        <strain evidence="11 12">ATCC BAA-2444</strain>
    </source>
</reference>
<keyword evidence="3" id="KW-0597">Phosphoprotein</keyword>
<feature type="transmembrane region" description="Helical" evidence="7">
    <location>
        <begin position="87"/>
        <end position="106"/>
    </location>
</feature>
<dbReference type="InterPro" id="IPR004358">
    <property type="entry name" value="Sig_transdc_His_kin-like_C"/>
</dbReference>
<dbReference type="Gene3D" id="3.30.450.20">
    <property type="entry name" value="PAS domain"/>
    <property type="match status" value="1"/>
</dbReference>
<sequence>MGRTSFTDFWRWFTSPFQWIQGVGQRHQARFFTELSLGMIVFGLLFLLIQAMVAPPPPWHATQVRLMLGALVINLFLYLFSSTRHQNLAAGAAIALASAVPFLVAWPLSQPYQVAALYFLVLPVVFSSIFYRSLVAIAVASANMAGVLALAWLLPGALRAQVLTGPLLFLALSVPFVLVAARYYRHMELYHVRQIEGHEAHLRRAVADTRSRLKEQTILRRASTIVSTTLELEEVLRLIAEQMGFAMDASSVRLYPLQPGPTGDAPPADYFSDRATPAERTVPADAATLEPLLAEAAGLLETQEVLTLAREQSGLTDLQRAYLQHHDLAVAMVLPIRLDGTLIALAIIGDSRPRRDFSREDLGLGLSLAQLAAVAIRNARLYRQAQQEIAERKQAESQLRKVASELEQQTRMLDTVFASTPDHYYVLDRSGHFLYVNPPVLRFLRRQAEEVLGKSWRDLGFPAAACEVFERQMAQALAQETAIAGELQYDFRDRAYWVESIFIPVQGEQGTAQTVVAAMRDISERKRSEELLRQAHKMESLGIMASGIAHDFNNLLAAVLGQNSLALMKLSQEEPARAHVEKANRAAEQAARLTQQMLAYSGRGSFSLSVLDLNGLIRQHSSTFQAALPPQAKLEMDLAPDLPPIHADATQIQQLLMNLILNAGEAIGQEHGRVAVRTRTVALQAGELPHPLYAGENLAPGQYVRLTVEDDGCGMDAETLTRIFDPFFTTKFTGRGLGLAVVLGIVQGHQAGIQVHSEVGVGTTFHIYFTVADEIPGYLRSFLDPEDHRGDT</sequence>
<dbReference type="PANTHER" id="PTHR43065:SF42">
    <property type="entry name" value="TWO-COMPONENT SENSOR PPRA"/>
    <property type="match status" value="1"/>
</dbReference>
<dbReference type="GO" id="GO:0000155">
    <property type="term" value="F:phosphorelay sensor kinase activity"/>
    <property type="evidence" value="ECO:0007669"/>
    <property type="project" value="InterPro"/>
</dbReference>
<dbReference type="SUPFAM" id="SSF55781">
    <property type="entry name" value="GAF domain-like"/>
    <property type="match status" value="1"/>
</dbReference>
<organism evidence="11 12">
    <name type="scientific">Litorilinea aerophila</name>
    <dbReference type="NCBI Taxonomy" id="1204385"/>
    <lineage>
        <taxon>Bacteria</taxon>
        <taxon>Bacillati</taxon>
        <taxon>Chloroflexota</taxon>
        <taxon>Caldilineae</taxon>
        <taxon>Caldilineales</taxon>
        <taxon>Caldilineaceae</taxon>
        <taxon>Litorilinea</taxon>
    </lineage>
</organism>
<comment type="catalytic activity">
    <reaction evidence="1">
        <text>ATP + protein L-histidine = ADP + protein N-phospho-L-histidine.</text>
        <dbReference type="EC" id="2.7.13.3"/>
    </reaction>
</comment>
<keyword evidence="6" id="KW-0175">Coiled coil</keyword>
<dbReference type="InterPro" id="IPR000700">
    <property type="entry name" value="PAS-assoc_C"/>
</dbReference>
<dbReference type="PROSITE" id="PS50112">
    <property type="entry name" value="PAS"/>
    <property type="match status" value="1"/>
</dbReference>
<dbReference type="Pfam" id="PF08448">
    <property type="entry name" value="PAS_4"/>
    <property type="match status" value="1"/>
</dbReference>
<dbReference type="SMART" id="SM00091">
    <property type="entry name" value="PAS"/>
    <property type="match status" value="1"/>
</dbReference>
<dbReference type="PRINTS" id="PR00344">
    <property type="entry name" value="BCTRLSENSOR"/>
</dbReference>
<feature type="transmembrane region" description="Helical" evidence="7">
    <location>
        <begin position="35"/>
        <end position="53"/>
    </location>
</feature>
<evidence type="ECO:0000256" key="6">
    <source>
        <dbReference type="SAM" id="Coils"/>
    </source>
</evidence>
<proteinExistence type="predicted"/>
<dbReference type="PANTHER" id="PTHR43065">
    <property type="entry name" value="SENSOR HISTIDINE KINASE"/>
    <property type="match status" value="1"/>
</dbReference>
<dbReference type="PROSITE" id="PS50109">
    <property type="entry name" value="HIS_KIN"/>
    <property type="match status" value="1"/>
</dbReference>
<dbReference type="InterPro" id="IPR029016">
    <property type="entry name" value="GAF-like_dom_sf"/>
</dbReference>
<dbReference type="InterPro" id="IPR003594">
    <property type="entry name" value="HATPase_dom"/>
</dbReference>
<feature type="domain" description="Histidine kinase" evidence="8">
    <location>
        <begin position="547"/>
        <end position="773"/>
    </location>
</feature>
<dbReference type="InterPro" id="IPR003661">
    <property type="entry name" value="HisK_dim/P_dom"/>
</dbReference>
<dbReference type="InterPro" id="IPR036890">
    <property type="entry name" value="HATPase_C_sf"/>
</dbReference>
<dbReference type="InterPro" id="IPR036097">
    <property type="entry name" value="HisK_dim/P_sf"/>
</dbReference>
<evidence type="ECO:0000256" key="2">
    <source>
        <dbReference type="ARBA" id="ARBA00012438"/>
    </source>
</evidence>
<dbReference type="PROSITE" id="PS50113">
    <property type="entry name" value="PAC"/>
    <property type="match status" value="1"/>
</dbReference>
<feature type="coiled-coil region" evidence="6">
    <location>
        <begin position="378"/>
        <end position="412"/>
    </location>
</feature>
<evidence type="ECO:0000256" key="4">
    <source>
        <dbReference type="ARBA" id="ARBA00022777"/>
    </source>
</evidence>
<keyword evidence="7" id="KW-0472">Membrane</keyword>
<evidence type="ECO:0000256" key="7">
    <source>
        <dbReference type="SAM" id="Phobius"/>
    </source>
</evidence>
<feature type="transmembrane region" description="Helical" evidence="7">
    <location>
        <begin position="59"/>
        <end position="80"/>
    </location>
</feature>
<evidence type="ECO:0000313" key="12">
    <source>
        <dbReference type="Proteomes" id="UP000317371"/>
    </source>
</evidence>
<dbReference type="InterPro" id="IPR005467">
    <property type="entry name" value="His_kinase_dom"/>
</dbReference>
<dbReference type="SMART" id="SM00065">
    <property type="entry name" value="GAF"/>
    <property type="match status" value="1"/>
</dbReference>
<dbReference type="Gene3D" id="3.30.565.10">
    <property type="entry name" value="Histidine kinase-like ATPase, C-terminal domain"/>
    <property type="match status" value="1"/>
</dbReference>
<dbReference type="InterPro" id="IPR003018">
    <property type="entry name" value="GAF"/>
</dbReference>
<keyword evidence="7" id="KW-0812">Transmembrane</keyword>
<dbReference type="EC" id="2.7.13.3" evidence="2"/>
<feature type="transmembrane region" description="Helical" evidence="7">
    <location>
        <begin position="166"/>
        <end position="184"/>
    </location>
</feature>
<dbReference type="SMART" id="SM00388">
    <property type="entry name" value="HisKA"/>
    <property type="match status" value="1"/>
</dbReference>
<dbReference type="AlphaFoldDB" id="A0A540VKD3"/>
<dbReference type="EMBL" id="VIGC01000007">
    <property type="protein sequence ID" value="TQE96573.1"/>
    <property type="molecule type" value="Genomic_DNA"/>
</dbReference>
<gene>
    <name evidence="11" type="ORF">FKZ61_06675</name>
</gene>
<accession>A0A540VKD3</accession>
<evidence type="ECO:0000259" key="8">
    <source>
        <dbReference type="PROSITE" id="PS50109"/>
    </source>
</evidence>
<dbReference type="Pfam" id="PF02518">
    <property type="entry name" value="HATPase_c"/>
    <property type="match status" value="1"/>
</dbReference>
<keyword evidence="4" id="KW-0418">Kinase</keyword>
<feature type="domain" description="PAC" evidence="10">
    <location>
        <begin position="481"/>
        <end position="534"/>
    </location>
</feature>
<dbReference type="CDD" id="cd00082">
    <property type="entry name" value="HisKA"/>
    <property type="match status" value="1"/>
</dbReference>
<dbReference type="OrthoDB" id="155863at2"/>
<evidence type="ECO:0000259" key="9">
    <source>
        <dbReference type="PROSITE" id="PS50112"/>
    </source>
</evidence>
<dbReference type="InterPro" id="IPR035965">
    <property type="entry name" value="PAS-like_dom_sf"/>
</dbReference>
<evidence type="ECO:0000313" key="11">
    <source>
        <dbReference type="EMBL" id="TQE96573.1"/>
    </source>
</evidence>
<feature type="domain" description="PAS" evidence="9">
    <location>
        <begin position="409"/>
        <end position="455"/>
    </location>
</feature>
<evidence type="ECO:0000259" key="10">
    <source>
        <dbReference type="PROSITE" id="PS50113"/>
    </source>
</evidence>
<keyword evidence="5" id="KW-0902">Two-component regulatory system</keyword>
<dbReference type="SUPFAM" id="SSF47384">
    <property type="entry name" value="Homodimeric domain of signal transducing histidine kinase"/>
    <property type="match status" value="1"/>
</dbReference>
<dbReference type="SUPFAM" id="SSF55785">
    <property type="entry name" value="PYP-like sensor domain (PAS domain)"/>
    <property type="match status" value="1"/>
</dbReference>
<dbReference type="InParanoid" id="A0A540VKD3"/>
<evidence type="ECO:0000256" key="5">
    <source>
        <dbReference type="ARBA" id="ARBA00023012"/>
    </source>
</evidence>
<dbReference type="Gene3D" id="1.10.287.130">
    <property type="match status" value="1"/>
</dbReference>
<dbReference type="Gene3D" id="3.30.450.40">
    <property type="match status" value="1"/>
</dbReference>
<dbReference type="SUPFAM" id="SSF55874">
    <property type="entry name" value="ATPase domain of HSP90 chaperone/DNA topoisomerase II/histidine kinase"/>
    <property type="match status" value="1"/>
</dbReference>
<feature type="transmembrane region" description="Helical" evidence="7">
    <location>
        <begin position="135"/>
        <end position="154"/>
    </location>
</feature>
<evidence type="ECO:0000256" key="1">
    <source>
        <dbReference type="ARBA" id="ARBA00000085"/>
    </source>
</evidence>
<dbReference type="Pfam" id="PF01590">
    <property type="entry name" value="GAF"/>
    <property type="match status" value="1"/>
</dbReference>
<dbReference type="InterPro" id="IPR000014">
    <property type="entry name" value="PAS"/>
</dbReference>
<keyword evidence="12" id="KW-1185">Reference proteome</keyword>
<dbReference type="NCBIfam" id="TIGR00229">
    <property type="entry name" value="sensory_box"/>
    <property type="match status" value="1"/>
</dbReference>
<dbReference type="RefSeq" id="WP_141609315.1">
    <property type="nucleotide sequence ID" value="NZ_VIGC02000007.1"/>
</dbReference>
<comment type="caution">
    <text evidence="11">The sequence shown here is derived from an EMBL/GenBank/DDBJ whole genome shotgun (WGS) entry which is preliminary data.</text>
</comment>
<dbReference type="SMART" id="SM00387">
    <property type="entry name" value="HATPase_c"/>
    <property type="match status" value="1"/>
</dbReference>
<protein>
    <recommendedName>
        <fullName evidence="2">histidine kinase</fullName>
        <ecNumber evidence="2">2.7.13.3</ecNumber>
    </recommendedName>
</protein>
<dbReference type="Proteomes" id="UP000317371">
    <property type="component" value="Unassembled WGS sequence"/>
</dbReference>
<dbReference type="CDD" id="cd00130">
    <property type="entry name" value="PAS"/>
    <property type="match status" value="1"/>
</dbReference>
<name>A0A540VKD3_9CHLR</name>